<reference evidence="2" key="1">
    <citation type="submission" date="2023-06" db="EMBL/GenBank/DDBJ databases">
        <title>Genome sequence of Methancorpusculaceae sp. Ag1.</title>
        <authorList>
            <person name="Protasov E."/>
            <person name="Platt K."/>
            <person name="Poehlein A."/>
            <person name="Daniel R."/>
            <person name="Brune A."/>
        </authorList>
    </citation>
    <scope>NUCLEOTIDE SEQUENCE</scope>
    <source>
        <strain evidence="2">Ag1</strain>
    </source>
</reference>
<dbReference type="RefSeq" id="WP_338094836.1">
    <property type="nucleotide sequence ID" value="NZ_JAWDKA010000009.1"/>
</dbReference>
<keyword evidence="1" id="KW-0472">Membrane</keyword>
<dbReference type="EMBL" id="JAWDKA010000009">
    <property type="protein sequence ID" value="MDV0442415.1"/>
    <property type="molecule type" value="Genomic_DNA"/>
</dbReference>
<evidence type="ECO:0000256" key="1">
    <source>
        <dbReference type="SAM" id="Phobius"/>
    </source>
</evidence>
<proteinExistence type="predicted"/>
<gene>
    <name evidence="2" type="ORF">McpAg1_16560</name>
</gene>
<feature type="transmembrane region" description="Helical" evidence="1">
    <location>
        <begin position="243"/>
        <end position="266"/>
    </location>
</feature>
<keyword evidence="1" id="KW-1133">Transmembrane helix</keyword>
<keyword evidence="3" id="KW-1185">Reference proteome</keyword>
<dbReference type="Proteomes" id="UP001273136">
    <property type="component" value="Unassembled WGS sequence"/>
</dbReference>
<dbReference type="AlphaFoldDB" id="A0AAE4SCD6"/>
<evidence type="ECO:0000313" key="2">
    <source>
        <dbReference type="EMBL" id="MDV0442415.1"/>
    </source>
</evidence>
<feature type="transmembrane region" description="Helical" evidence="1">
    <location>
        <begin position="210"/>
        <end position="231"/>
    </location>
</feature>
<sequence length="295" mass="31335">MPDDTSVDILISSAESALNDAADHISEDPERAAELLEKAVADLITAGSCMVSGISSADIAALESSLSRILRALAERFGILPEDHQPVFALLPDAETVLDEEIILAAQTHQPVSGVRDVVLAVYESGDGDAIRSDEEADRYLSIGQMLLELLEGQRTLQDTVFAEDGAYDAFSGVAAPYLIAGAAYLGGEDASETYDEKIPKMLDGPVKRLLRLLVSLLTSAFMSGLLLLVIRRLLAARKIRPGIMDNVIFAGSVASLVAANLPMLIDGALQAAAELRELHHIIIGSGDGFDIPVE</sequence>
<evidence type="ECO:0000313" key="3">
    <source>
        <dbReference type="Proteomes" id="UP001273136"/>
    </source>
</evidence>
<name>A0AAE4SCD6_9EURY</name>
<accession>A0AAE4SCD6</accession>
<keyword evidence="1" id="KW-0812">Transmembrane</keyword>
<organism evidence="2 3">
    <name type="scientific">Methanorbis furvi</name>
    <dbReference type="NCBI Taxonomy" id="3028299"/>
    <lineage>
        <taxon>Archaea</taxon>
        <taxon>Methanobacteriati</taxon>
        <taxon>Methanobacteriota</taxon>
        <taxon>Stenosarchaea group</taxon>
        <taxon>Methanomicrobia</taxon>
        <taxon>Methanomicrobiales</taxon>
        <taxon>Methanocorpusculaceae</taxon>
        <taxon>Methanorbis</taxon>
    </lineage>
</organism>
<comment type="caution">
    <text evidence="2">The sequence shown here is derived from an EMBL/GenBank/DDBJ whole genome shotgun (WGS) entry which is preliminary data.</text>
</comment>
<protein>
    <submittedName>
        <fullName evidence="2">Uncharacterized protein</fullName>
    </submittedName>
</protein>